<dbReference type="CDD" id="cd17562">
    <property type="entry name" value="REC_CheY4-like"/>
    <property type="match status" value="1"/>
</dbReference>
<dbReference type="EMBL" id="BEXT01000001">
    <property type="protein sequence ID" value="GBC60891.1"/>
    <property type="molecule type" value="Genomic_DNA"/>
</dbReference>
<sequence>MAKVIMTADDSASIRQMVSFTLEQAGYEVIEAADGKEALAKLRSGTVHMLVTDLNMPNMDGIELIRKVRQESRYRFMPIVMLTTESQAVKKQEGKAAGATGWIVKPFRPEQLLAVIKKVLG</sequence>
<dbReference type="Proteomes" id="UP000288096">
    <property type="component" value="Unassembled WGS sequence"/>
</dbReference>
<keyword evidence="1 2" id="KW-0597">Phosphoprotein</keyword>
<dbReference type="PROSITE" id="PS50110">
    <property type="entry name" value="RESPONSE_REGULATORY"/>
    <property type="match status" value="1"/>
</dbReference>
<dbReference type="InterPro" id="IPR001789">
    <property type="entry name" value="Sig_transdc_resp-reg_receiver"/>
</dbReference>
<dbReference type="Pfam" id="PF00072">
    <property type="entry name" value="Response_reg"/>
    <property type="match status" value="1"/>
</dbReference>
<evidence type="ECO:0000256" key="1">
    <source>
        <dbReference type="ARBA" id="ARBA00022553"/>
    </source>
</evidence>
<dbReference type="PANTHER" id="PTHR44591:SF25">
    <property type="entry name" value="CHEMOTAXIS TWO-COMPONENT RESPONSE REGULATOR"/>
    <property type="match status" value="1"/>
</dbReference>
<feature type="modified residue" description="4-aspartylphosphate" evidence="2">
    <location>
        <position position="53"/>
    </location>
</feature>
<reference evidence="5" key="1">
    <citation type="submission" date="2017-11" db="EMBL/GenBank/DDBJ databases">
        <authorList>
            <person name="Watanabe M."/>
            <person name="Kojima H."/>
        </authorList>
    </citation>
    <scope>NUCLEOTIDE SEQUENCE [LARGE SCALE GENOMIC DNA]</scope>
    <source>
        <strain evidence="5">Tokyo 01</strain>
    </source>
</reference>
<dbReference type="InterPro" id="IPR050595">
    <property type="entry name" value="Bact_response_regulator"/>
</dbReference>
<evidence type="ECO:0000313" key="5">
    <source>
        <dbReference type="Proteomes" id="UP000288096"/>
    </source>
</evidence>
<comment type="caution">
    <text evidence="4">The sequence shown here is derived from an EMBL/GenBank/DDBJ whole genome shotgun (WGS) entry which is preliminary data.</text>
</comment>
<dbReference type="GO" id="GO:0000160">
    <property type="term" value="P:phosphorelay signal transduction system"/>
    <property type="evidence" value="ECO:0007669"/>
    <property type="project" value="InterPro"/>
</dbReference>
<dbReference type="Gene3D" id="3.40.50.2300">
    <property type="match status" value="1"/>
</dbReference>
<dbReference type="RefSeq" id="WP_124328244.1">
    <property type="nucleotide sequence ID" value="NZ_BEXT01000001.1"/>
</dbReference>
<dbReference type="SMART" id="SM00448">
    <property type="entry name" value="REC"/>
    <property type="match status" value="1"/>
</dbReference>
<dbReference type="SUPFAM" id="SSF52172">
    <property type="entry name" value="CheY-like"/>
    <property type="match status" value="1"/>
</dbReference>
<accession>A0A401FVA5</accession>
<gene>
    <name evidence="4" type="ORF">DENIS_1851</name>
</gene>
<evidence type="ECO:0000313" key="4">
    <source>
        <dbReference type="EMBL" id="GBC60891.1"/>
    </source>
</evidence>
<proteinExistence type="predicted"/>
<dbReference type="InterPro" id="IPR011006">
    <property type="entry name" value="CheY-like_superfamily"/>
</dbReference>
<dbReference type="AlphaFoldDB" id="A0A401FVA5"/>
<dbReference type="OrthoDB" id="9786548at2"/>
<dbReference type="PANTHER" id="PTHR44591">
    <property type="entry name" value="STRESS RESPONSE REGULATOR PROTEIN 1"/>
    <property type="match status" value="1"/>
</dbReference>
<feature type="domain" description="Response regulatory" evidence="3">
    <location>
        <begin position="4"/>
        <end position="120"/>
    </location>
</feature>
<reference evidence="5" key="2">
    <citation type="submission" date="2019-01" db="EMBL/GenBank/DDBJ databases">
        <title>Genome sequence of Desulfonema ishimotonii strain Tokyo 01.</title>
        <authorList>
            <person name="Fukui M."/>
        </authorList>
    </citation>
    <scope>NUCLEOTIDE SEQUENCE [LARGE SCALE GENOMIC DNA]</scope>
    <source>
        <strain evidence="5">Tokyo 01</strain>
    </source>
</reference>
<evidence type="ECO:0000256" key="2">
    <source>
        <dbReference type="PROSITE-ProRule" id="PRU00169"/>
    </source>
</evidence>
<protein>
    <submittedName>
        <fullName evidence="4">Response regulator</fullName>
    </submittedName>
</protein>
<organism evidence="4 5">
    <name type="scientific">Desulfonema ishimotonii</name>
    <dbReference type="NCBI Taxonomy" id="45657"/>
    <lineage>
        <taxon>Bacteria</taxon>
        <taxon>Pseudomonadati</taxon>
        <taxon>Thermodesulfobacteriota</taxon>
        <taxon>Desulfobacteria</taxon>
        <taxon>Desulfobacterales</taxon>
        <taxon>Desulfococcaceae</taxon>
        <taxon>Desulfonema</taxon>
    </lineage>
</organism>
<name>A0A401FVA5_9BACT</name>
<keyword evidence="5" id="KW-1185">Reference proteome</keyword>
<evidence type="ECO:0000259" key="3">
    <source>
        <dbReference type="PROSITE" id="PS50110"/>
    </source>
</evidence>